<dbReference type="Pfam" id="PF10551">
    <property type="entry name" value="MULE"/>
    <property type="match status" value="1"/>
</dbReference>
<organism evidence="2 3">
    <name type="scientific">Gigaspora margarita</name>
    <dbReference type="NCBI Taxonomy" id="4874"/>
    <lineage>
        <taxon>Eukaryota</taxon>
        <taxon>Fungi</taxon>
        <taxon>Fungi incertae sedis</taxon>
        <taxon>Mucoromycota</taxon>
        <taxon>Glomeromycotina</taxon>
        <taxon>Glomeromycetes</taxon>
        <taxon>Diversisporales</taxon>
        <taxon>Gigasporaceae</taxon>
        <taxon>Gigaspora</taxon>
    </lineage>
</organism>
<name>A0ABN7V8N6_GIGMA</name>
<keyword evidence="3" id="KW-1185">Reference proteome</keyword>
<dbReference type="InterPro" id="IPR018289">
    <property type="entry name" value="MULE_transposase_dom"/>
</dbReference>
<evidence type="ECO:0000259" key="1">
    <source>
        <dbReference type="Pfam" id="PF10551"/>
    </source>
</evidence>
<dbReference type="Proteomes" id="UP000789901">
    <property type="component" value="Unassembled WGS sequence"/>
</dbReference>
<dbReference type="PANTHER" id="PTHR47718">
    <property type="entry name" value="OS01G0519700 PROTEIN"/>
    <property type="match status" value="1"/>
</dbReference>
<proteinExistence type="predicted"/>
<reference evidence="2 3" key="1">
    <citation type="submission" date="2021-06" db="EMBL/GenBank/DDBJ databases">
        <authorList>
            <person name="Kallberg Y."/>
            <person name="Tangrot J."/>
            <person name="Rosling A."/>
        </authorList>
    </citation>
    <scope>NUCLEOTIDE SEQUENCE [LARGE SCALE GENOMIC DNA]</scope>
    <source>
        <strain evidence="2 3">120-4 pot B 10/14</strain>
    </source>
</reference>
<evidence type="ECO:0000313" key="3">
    <source>
        <dbReference type="Proteomes" id="UP000789901"/>
    </source>
</evidence>
<evidence type="ECO:0000313" key="2">
    <source>
        <dbReference type="EMBL" id="CAG8744462.1"/>
    </source>
</evidence>
<feature type="domain" description="MULE transposase" evidence="1">
    <location>
        <begin position="160"/>
        <end position="230"/>
    </location>
</feature>
<protein>
    <submittedName>
        <fullName evidence="2">19975_t:CDS:1</fullName>
    </submittedName>
</protein>
<sequence length="230" mass="27115">MAQENYNLTASESSNDSLYSFEQSLENFQVHLRKYEKNAAGQIRKKTIVCSREGTSADHQQFTSEERLIPLEVQQKIMLLRCARYNIPTIYTILRKKFDGIITWIYNNLYNFIYQQKEAKEKQELDANDFVETLKQLKSQENDFQYEININPEMNELEQTNRFKMPFGIFTSVNNYKQSICFAGTLMLNENANSFNWVFSMFLKLVNNYAPKVFFTNEDSAIIKVVDQIF</sequence>
<accession>A0ABN7V8N6</accession>
<comment type="caution">
    <text evidence="2">The sequence shown here is derived from an EMBL/GenBank/DDBJ whole genome shotgun (WGS) entry which is preliminary data.</text>
</comment>
<dbReference type="EMBL" id="CAJVQB010010999">
    <property type="protein sequence ID" value="CAG8744462.1"/>
    <property type="molecule type" value="Genomic_DNA"/>
</dbReference>
<gene>
    <name evidence="2" type="ORF">GMARGA_LOCUS15720</name>
</gene>